<reference evidence="3 4" key="1">
    <citation type="submission" date="2017-06" db="EMBL/GenBank/DDBJ databases">
        <authorList>
            <person name="Kim H.J."/>
            <person name="Triplett B.A."/>
        </authorList>
    </citation>
    <scope>NUCLEOTIDE SEQUENCE [LARGE SCALE GENOMIC DNA]</scope>
    <source>
        <strain evidence="3">FRACA_ARgP5</strain>
    </source>
</reference>
<keyword evidence="4" id="KW-1185">Reference proteome</keyword>
<evidence type="ECO:0000313" key="3">
    <source>
        <dbReference type="EMBL" id="SNQ45423.1"/>
    </source>
</evidence>
<dbReference type="Pfam" id="PF09084">
    <property type="entry name" value="NMT1"/>
    <property type="match status" value="1"/>
</dbReference>
<dbReference type="PANTHER" id="PTHR31528:SF3">
    <property type="entry name" value="THIAMINE BIOSYNTHESIS PROTEIN HI_0357-RELATED"/>
    <property type="match status" value="1"/>
</dbReference>
<name>A0A2I2KID7_9ACTN</name>
<evidence type="ECO:0000259" key="2">
    <source>
        <dbReference type="Pfam" id="PF09084"/>
    </source>
</evidence>
<evidence type="ECO:0000313" key="4">
    <source>
        <dbReference type="Proteomes" id="UP000234331"/>
    </source>
</evidence>
<dbReference type="Gene3D" id="3.40.190.10">
    <property type="entry name" value="Periplasmic binding protein-like II"/>
    <property type="match status" value="2"/>
</dbReference>
<keyword evidence="1" id="KW-0732">Signal</keyword>
<dbReference type="SUPFAM" id="SSF53850">
    <property type="entry name" value="Periplasmic binding protein-like II"/>
    <property type="match status" value="1"/>
</dbReference>
<gene>
    <name evidence="3" type="ORF">FRACA_10182</name>
</gene>
<proteinExistence type="predicted"/>
<dbReference type="Proteomes" id="UP000234331">
    <property type="component" value="Unassembled WGS sequence"/>
</dbReference>
<evidence type="ECO:0000256" key="1">
    <source>
        <dbReference type="SAM" id="SignalP"/>
    </source>
</evidence>
<dbReference type="InterPro" id="IPR027939">
    <property type="entry name" value="NMT1/THI5"/>
</dbReference>
<dbReference type="AlphaFoldDB" id="A0A2I2KID7"/>
<sequence length="360" mass="36935">MSQKNTIPSPLTGSISRRGLLRLAGLGTAAAAAGPVLAACGGGSSSASGTTNAGATTLSIQLSWVADTEFAPLYLADTNGYYKQNNVAIKLTPGGSDIGAIEGIVAAGKADIGIATDITTVVAAIADGNPLVCVGALYQSNLNMLMSKWDAPITTVAGLKGKRLGGPQGIQTKFDAIFKLNGLEPDYKFIPTGYGPDSLLNGDVDVLAGFVTDEVLSYKKETGHMPGLLSFTDAGLPAYTLPIFTTTSKLASERAAIKGFLGATLRGFADDVADPTAGPKLAVSTYGKAAGLDQASEIEHNAAYLPLASSDATKTHGYMWIDTDYLSGPIYKGMVASGMKTIDAAKAVDMSLLTELHTGS</sequence>
<dbReference type="PROSITE" id="PS51318">
    <property type="entry name" value="TAT"/>
    <property type="match status" value="1"/>
</dbReference>
<dbReference type="GO" id="GO:0009228">
    <property type="term" value="P:thiamine biosynthetic process"/>
    <property type="evidence" value="ECO:0007669"/>
    <property type="project" value="InterPro"/>
</dbReference>
<dbReference type="EMBL" id="FZMO01000001">
    <property type="protein sequence ID" value="SNQ45423.1"/>
    <property type="molecule type" value="Genomic_DNA"/>
</dbReference>
<dbReference type="InterPro" id="IPR006311">
    <property type="entry name" value="TAT_signal"/>
</dbReference>
<accession>A0A2I2KID7</accession>
<feature type="domain" description="SsuA/THI5-like" evidence="2">
    <location>
        <begin position="68"/>
        <end position="276"/>
    </location>
</feature>
<dbReference type="OrthoDB" id="5348911at2"/>
<feature type="chain" id="PRO_5014940230" evidence="1">
    <location>
        <begin position="39"/>
        <end position="360"/>
    </location>
</feature>
<feature type="signal peptide" evidence="1">
    <location>
        <begin position="1"/>
        <end position="38"/>
    </location>
</feature>
<dbReference type="RefSeq" id="WP_101829593.1">
    <property type="nucleotide sequence ID" value="NZ_FZMO01000001.1"/>
</dbReference>
<dbReference type="PANTHER" id="PTHR31528">
    <property type="entry name" value="4-AMINO-5-HYDROXYMETHYL-2-METHYLPYRIMIDINE PHOSPHATE SYNTHASE THI11-RELATED"/>
    <property type="match status" value="1"/>
</dbReference>
<dbReference type="InterPro" id="IPR015168">
    <property type="entry name" value="SsuA/THI5"/>
</dbReference>
<organism evidence="3 4">
    <name type="scientific">Frankia canadensis</name>
    <dbReference type="NCBI Taxonomy" id="1836972"/>
    <lineage>
        <taxon>Bacteria</taxon>
        <taxon>Bacillati</taxon>
        <taxon>Actinomycetota</taxon>
        <taxon>Actinomycetes</taxon>
        <taxon>Frankiales</taxon>
        <taxon>Frankiaceae</taxon>
        <taxon>Frankia</taxon>
    </lineage>
</organism>
<protein>
    <submittedName>
        <fullName evidence="3">Putative NMT1/THI5 like protein</fullName>
    </submittedName>
</protein>